<dbReference type="PANTHER" id="PTHR45913">
    <property type="entry name" value="EPM2A-INTERACTING PROTEIN 1"/>
    <property type="match status" value="1"/>
</dbReference>
<accession>A0A9D3XID7</accession>
<gene>
    <name evidence="1" type="ORF">KIL84_009093</name>
</gene>
<comment type="caution">
    <text evidence="1">The sequence shown here is derived from an EMBL/GenBank/DDBJ whole genome shotgun (WGS) entry which is preliminary data.</text>
</comment>
<proteinExistence type="predicted"/>
<dbReference type="EMBL" id="JAHDVG010000470">
    <property type="protein sequence ID" value="KAH1180257.1"/>
    <property type="molecule type" value="Genomic_DNA"/>
</dbReference>
<name>A0A9D3XID7_9SAUR</name>
<dbReference type="PANTHER" id="PTHR45913:SF19">
    <property type="entry name" value="LOW QUALITY PROTEIN: ZINC FINGER BED DOMAIN-CONTAINING PROTEIN 5-LIKE"/>
    <property type="match status" value="1"/>
</dbReference>
<evidence type="ECO:0000313" key="2">
    <source>
        <dbReference type="Proteomes" id="UP000827986"/>
    </source>
</evidence>
<evidence type="ECO:0000313" key="1">
    <source>
        <dbReference type="EMBL" id="KAH1180257.1"/>
    </source>
</evidence>
<protein>
    <submittedName>
        <fullName evidence="1">Uncharacterized protein</fullName>
    </submittedName>
</protein>
<organism evidence="1 2">
    <name type="scientific">Mauremys mutica</name>
    <name type="common">yellowpond turtle</name>
    <dbReference type="NCBI Taxonomy" id="74926"/>
    <lineage>
        <taxon>Eukaryota</taxon>
        <taxon>Metazoa</taxon>
        <taxon>Chordata</taxon>
        <taxon>Craniata</taxon>
        <taxon>Vertebrata</taxon>
        <taxon>Euteleostomi</taxon>
        <taxon>Archelosauria</taxon>
        <taxon>Testudinata</taxon>
        <taxon>Testudines</taxon>
        <taxon>Cryptodira</taxon>
        <taxon>Durocryptodira</taxon>
        <taxon>Testudinoidea</taxon>
        <taxon>Geoemydidae</taxon>
        <taxon>Geoemydinae</taxon>
        <taxon>Mauremys</taxon>
    </lineage>
</organism>
<dbReference type="AlphaFoldDB" id="A0A9D3XID7"/>
<keyword evidence="2" id="KW-1185">Reference proteome</keyword>
<dbReference type="Proteomes" id="UP000827986">
    <property type="component" value="Unassembled WGS sequence"/>
</dbReference>
<reference evidence="1" key="1">
    <citation type="submission" date="2021-09" db="EMBL/GenBank/DDBJ databases">
        <title>The genome of Mauremys mutica provides insights into the evolution of semi-aquatic lifestyle.</title>
        <authorList>
            <person name="Gong S."/>
            <person name="Gao Y."/>
        </authorList>
    </citation>
    <scope>NUCLEOTIDE SEQUENCE</scope>
    <source>
        <strain evidence="1">MM-2020</strain>
        <tissue evidence="1">Muscle</tissue>
    </source>
</reference>
<sequence>MELHLWQATISSVCLGKESCSVCCVDSLYNSQKTTDISGSESRARQTASSTVNYIKTRPPCAPLSAKLHEEMGFNQDSVSHTKACWLSKGKVLGRFFELRSKLKAYAMDCTKSEVTDLLYNQRKMCLLDYVTDIAGKLNE</sequence>